<evidence type="ECO:0000259" key="2">
    <source>
        <dbReference type="Pfam" id="PF01979"/>
    </source>
</evidence>
<protein>
    <submittedName>
        <fullName evidence="3">Atrazine chlorohydrolase</fullName>
    </submittedName>
</protein>
<dbReference type="PATRIC" id="fig|795797.19.peg.191"/>
<dbReference type="InterPro" id="IPR032466">
    <property type="entry name" value="Metal_Hydrolase"/>
</dbReference>
<dbReference type="AlphaFoldDB" id="L9VWE2"/>
<dbReference type="InterPro" id="IPR050287">
    <property type="entry name" value="MTA/SAH_deaminase"/>
</dbReference>
<accession>L9VWE2</accession>
<dbReference type="Gene3D" id="2.30.40.10">
    <property type="entry name" value="Urease, subunit C, domain 1"/>
    <property type="match status" value="1"/>
</dbReference>
<feature type="domain" description="Amidohydrolase-related" evidence="2">
    <location>
        <begin position="65"/>
        <end position="444"/>
    </location>
</feature>
<dbReference type="EMBL" id="AOHV01000005">
    <property type="protein sequence ID" value="ELY41327.1"/>
    <property type="molecule type" value="Genomic_DNA"/>
</dbReference>
<dbReference type="SMR" id="L9VWE2"/>
<dbReference type="GO" id="GO:0016810">
    <property type="term" value="F:hydrolase activity, acting on carbon-nitrogen (but not peptide) bonds"/>
    <property type="evidence" value="ECO:0007669"/>
    <property type="project" value="InterPro"/>
</dbReference>
<dbReference type="InterPro" id="IPR011059">
    <property type="entry name" value="Metal-dep_hydrolase_composite"/>
</dbReference>
<dbReference type="SUPFAM" id="SSF51338">
    <property type="entry name" value="Composite domain of metallo-dependent hydrolases"/>
    <property type="match status" value="1"/>
</dbReference>
<dbReference type="Pfam" id="PF01979">
    <property type="entry name" value="Amidohydro_1"/>
    <property type="match status" value="1"/>
</dbReference>
<gene>
    <name evidence="3" type="ORF">C497_01155</name>
</gene>
<dbReference type="PANTHER" id="PTHR43794">
    <property type="entry name" value="AMINOHYDROLASE SSNA-RELATED"/>
    <property type="match status" value="1"/>
</dbReference>
<evidence type="ECO:0000256" key="1">
    <source>
        <dbReference type="ARBA" id="ARBA00022801"/>
    </source>
</evidence>
<evidence type="ECO:0000313" key="4">
    <source>
        <dbReference type="Proteomes" id="UP000011645"/>
    </source>
</evidence>
<sequence>MTVTNTMTDILITNGTIITQNEDRQIITEGAVAVTDGRITAVGSADRLGAETSPARIIDAERGAVIPGLINAHTHVSDIFLRGTFAEGRGLYDWLFNVKQPALFEMQPEEHALAARLYCIEALRSGTTTFVENDTALDWTDLDPTRRKLDVYAEMGVRNIYGAGIRDLPPDEGFEQLFADITAHDPDSVHPGPGALIVETEDALDNTTALIEEFHSEGGRQSVWPAPATLATTTADALRGAYRLAEEYDVMTTTHVAEAKAEVRERGALSSIEYLRNIGCLGERALLGHCVQTNARDIRLLARTGTAVVHNYRANMRLATGFAPVASMLDTGVLTAIGTDNSILNDTSNVLSDARAVATAHKGYHQDPSIVPAQKAFDMVTCDAAAAIGHADTLGSIETGKQADIAIIDLEQPHLTPAPDPVHALVYGSQGSEVETVLCAGTVVMNGREIVRMKTPLPELLTDATATAERILKRAGIE</sequence>
<dbReference type="InterPro" id="IPR006680">
    <property type="entry name" value="Amidohydro-rel"/>
</dbReference>
<dbReference type="GeneID" id="9421022"/>
<dbReference type="Proteomes" id="UP000011645">
    <property type="component" value="Unassembled WGS sequence"/>
</dbReference>
<name>L9VWE2_HALJB</name>
<organism evidence="3 4">
    <name type="scientific">Halalkalicoccus jeotgali (strain DSM 18796 / CECT 7217 / JCM 14584 / KCTC 4019 / B3)</name>
    <dbReference type="NCBI Taxonomy" id="795797"/>
    <lineage>
        <taxon>Archaea</taxon>
        <taxon>Methanobacteriati</taxon>
        <taxon>Methanobacteriota</taxon>
        <taxon>Stenosarchaea group</taxon>
        <taxon>Halobacteria</taxon>
        <taxon>Halobacteriales</taxon>
        <taxon>Halococcaceae</taxon>
        <taxon>Halalkalicoccus</taxon>
    </lineage>
</organism>
<dbReference type="SUPFAM" id="SSF51556">
    <property type="entry name" value="Metallo-dependent hydrolases"/>
    <property type="match status" value="1"/>
</dbReference>
<keyword evidence="4" id="KW-1185">Reference proteome</keyword>
<dbReference type="Gene3D" id="3.20.20.140">
    <property type="entry name" value="Metal-dependent hydrolases"/>
    <property type="match status" value="1"/>
</dbReference>
<reference evidence="3 4" key="1">
    <citation type="journal article" date="2014" name="PLoS Genet.">
        <title>Phylogenetically driven sequencing of extremely halophilic archaea reveals strategies for static and dynamic osmo-response.</title>
        <authorList>
            <person name="Becker E.A."/>
            <person name="Seitzer P.M."/>
            <person name="Tritt A."/>
            <person name="Larsen D."/>
            <person name="Krusor M."/>
            <person name="Yao A.I."/>
            <person name="Wu D."/>
            <person name="Madern D."/>
            <person name="Eisen J.A."/>
            <person name="Darling A.E."/>
            <person name="Facciotti M.T."/>
        </authorList>
    </citation>
    <scope>NUCLEOTIDE SEQUENCE [LARGE SCALE GENOMIC DNA]</scope>
    <source>
        <strain evidence="4">DSM 18796 / CECT 7217 / JCM 14584 / KCTC 4019 / B3</strain>
    </source>
</reference>
<proteinExistence type="predicted"/>
<comment type="caution">
    <text evidence="3">The sequence shown here is derived from an EMBL/GenBank/DDBJ whole genome shotgun (WGS) entry which is preliminary data.</text>
</comment>
<keyword evidence="1 3" id="KW-0378">Hydrolase</keyword>
<dbReference type="PANTHER" id="PTHR43794:SF11">
    <property type="entry name" value="AMIDOHYDROLASE-RELATED DOMAIN-CONTAINING PROTEIN"/>
    <property type="match status" value="1"/>
</dbReference>
<dbReference type="RefSeq" id="WP_008413859.1">
    <property type="nucleotide sequence ID" value="NC_014298.1"/>
</dbReference>
<evidence type="ECO:0000313" key="3">
    <source>
        <dbReference type="EMBL" id="ELY41327.1"/>
    </source>
</evidence>